<reference evidence="12 13" key="1">
    <citation type="journal article" date="2016" name="Nat. Commun.">
        <title>Thousands of microbial genomes shed light on interconnected biogeochemical processes in an aquifer system.</title>
        <authorList>
            <person name="Anantharaman K."/>
            <person name="Brown C.T."/>
            <person name="Hug L.A."/>
            <person name="Sharon I."/>
            <person name="Castelle C.J."/>
            <person name="Probst A.J."/>
            <person name="Thomas B.C."/>
            <person name="Singh A."/>
            <person name="Wilkins M.J."/>
            <person name="Karaoz U."/>
            <person name="Brodie E.L."/>
            <person name="Williams K.H."/>
            <person name="Hubbard S.S."/>
            <person name="Banfield J.F."/>
        </authorList>
    </citation>
    <scope>NUCLEOTIDE SEQUENCE [LARGE SCALE GENOMIC DNA]</scope>
</reference>
<accession>A0A1G2FU88</accession>
<evidence type="ECO:0000256" key="9">
    <source>
        <dbReference type="ARBA" id="ARBA00023136"/>
    </source>
</evidence>
<evidence type="ECO:0000313" key="13">
    <source>
        <dbReference type="Proteomes" id="UP000176700"/>
    </source>
</evidence>
<dbReference type="Proteomes" id="UP000176700">
    <property type="component" value="Unassembled WGS sequence"/>
</dbReference>
<feature type="transmembrane region" description="Helical" evidence="10">
    <location>
        <begin position="127"/>
        <end position="146"/>
    </location>
</feature>
<dbReference type="PROSITE" id="PS50156">
    <property type="entry name" value="SSD"/>
    <property type="match status" value="1"/>
</dbReference>
<dbReference type="PRINTS" id="PR01755">
    <property type="entry name" value="SECFTRNLCASE"/>
</dbReference>
<comment type="similarity">
    <text evidence="10">Belongs to the SecD/SecF family. SecF subfamily.</text>
</comment>
<feature type="transmembrane region" description="Helical" evidence="10">
    <location>
        <begin position="242"/>
        <end position="259"/>
    </location>
</feature>
<evidence type="ECO:0000256" key="4">
    <source>
        <dbReference type="ARBA" id="ARBA00022519"/>
    </source>
</evidence>
<dbReference type="SUPFAM" id="SSF82866">
    <property type="entry name" value="Multidrug efflux transporter AcrB transmembrane domain"/>
    <property type="match status" value="1"/>
</dbReference>
<dbReference type="HAMAP" id="MF_01464_B">
    <property type="entry name" value="SecF_B"/>
    <property type="match status" value="1"/>
</dbReference>
<evidence type="ECO:0000313" key="12">
    <source>
        <dbReference type="EMBL" id="OGZ41367.1"/>
    </source>
</evidence>
<comment type="subcellular location">
    <subcellularLocation>
        <location evidence="1 10">Cell membrane</location>
        <topology evidence="1 10">Multi-pass membrane protein</topology>
    </subcellularLocation>
</comment>
<dbReference type="EMBL" id="MHNI01000031">
    <property type="protein sequence ID" value="OGZ41367.1"/>
    <property type="molecule type" value="Genomic_DNA"/>
</dbReference>
<keyword evidence="6 10" id="KW-0653">Protein transport</keyword>
<sequence length="303" mass="33811">MFIIKYRNIFYAVSLLLVTASFAAVIVWGLPLGIDFRGGSLLEVTYTEQRPSVAVVNNALVTSGIHNARVQFIGDKGLLIRTRHLSEQEHQVMIAALQNSRLEGSDFEERRFESIGPVIGKELGRKALIALALALVFILLYIAWAFRKVSHRFSSWKYGMVALVALFHDIIIPTGIFAFLGQWGIVEIDALFVTALLTILGFSIHDTIVVFDRVRENLKKFEHFSFSDVTARSISETIVRSVNTSLTTLLVLLAVFFFGGDSVHYFALALVLGIFFGTYSSIFIASPLLVTLEGFKKNTRVLK</sequence>
<dbReference type="InterPro" id="IPR022645">
    <property type="entry name" value="SecD/SecF_bac"/>
</dbReference>
<dbReference type="GO" id="GO:0005886">
    <property type="term" value="C:plasma membrane"/>
    <property type="evidence" value="ECO:0007669"/>
    <property type="project" value="UniProtKB-SubCell"/>
</dbReference>
<dbReference type="InterPro" id="IPR022646">
    <property type="entry name" value="SecD/SecF_CS"/>
</dbReference>
<dbReference type="InterPro" id="IPR005665">
    <property type="entry name" value="SecF_bac"/>
</dbReference>
<gene>
    <name evidence="10" type="primary">secF</name>
    <name evidence="12" type="ORF">A2W41_01445</name>
</gene>
<evidence type="ECO:0000256" key="5">
    <source>
        <dbReference type="ARBA" id="ARBA00022692"/>
    </source>
</evidence>
<keyword evidence="7 10" id="KW-1133">Transmembrane helix</keyword>
<feature type="transmembrane region" description="Helical" evidence="10">
    <location>
        <begin position="265"/>
        <end position="290"/>
    </location>
</feature>
<organism evidence="12 13">
    <name type="scientific">Candidatus Ryanbacteria bacterium RIFCSPHIGHO2_01_45_13</name>
    <dbReference type="NCBI Taxonomy" id="1802112"/>
    <lineage>
        <taxon>Bacteria</taxon>
        <taxon>Candidatus Ryaniibacteriota</taxon>
    </lineage>
</organism>
<keyword evidence="8 10" id="KW-0811">Translocation</keyword>
<evidence type="ECO:0000256" key="10">
    <source>
        <dbReference type="HAMAP-Rule" id="MF_01464"/>
    </source>
</evidence>
<evidence type="ECO:0000256" key="1">
    <source>
        <dbReference type="ARBA" id="ARBA00004651"/>
    </source>
</evidence>
<dbReference type="Pfam" id="PF02355">
    <property type="entry name" value="SecD_SecF_C"/>
    <property type="match status" value="1"/>
</dbReference>
<dbReference type="Pfam" id="PF07549">
    <property type="entry name" value="Sec_GG"/>
    <property type="match status" value="1"/>
</dbReference>
<dbReference type="GO" id="GO:0065002">
    <property type="term" value="P:intracellular protein transmembrane transport"/>
    <property type="evidence" value="ECO:0007669"/>
    <property type="project" value="UniProtKB-UniRule"/>
</dbReference>
<protein>
    <recommendedName>
        <fullName evidence="10">Protein-export membrane protein SecF</fullName>
    </recommendedName>
</protein>
<dbReference type="PANTHER" id="PTHR30081:SF8">
    <property type="entry name" value="PROTEIN TRANSLOCASE SUBUNIT SECF"/>
    <property type="match status" value="1"/>
</dbReference>
<dbReference type="NCBIfam" id="TIGR00966">
    <property type="entry name" value="transloc_SecF"/>
    <property type="match status" value="1"/>
</dbReference>
<dbReference type="Gene3D" id="1.20.1640.10">
    <property type="entry name" value="Multidrug efflux transporter AcrB transmembrane domain"/>
    <property type="match status" value="1"/>
</dbReference>
<comment type="caution">
    <text evidence="12">The sequence shown here is derived from an EMBL/GenBank/DDBJ whole genome shotgun (WGS) entry which is preliminary data.</text>
</comment>
<evidence type="ECO:0000256" key="6">
    <source>
        <dbReference type="ARBA" id="ARBA00022927"/>
    </source>
</evidence>
<evidence type="ECO:0000256" key="7">
    <source>
        <dbReference type="ARBA" id="ARBA00022989"/>
    </source>
</evidence>
<evidence type="ECO:0000256" key="8">
    <source>
        <dbReference type="ARBA" id="ARBA00023010"/>
    </source>
</evidence>
<keyword evidence="9 10" id="KW-0472">Membrane</keyword>
<feature type="transmembrane region" description="Helical" evidence="10">
    <location>
        <begin position="191"/>
        <end position="211"/>
    </location>
</feature>
<dbReference type="InterPro" id="IPR000731">
    <property type="entry name" value="SSD"/>
</dbReference>
<dbReference type="InterPro" id="IPR022813">
    <property type="entry name" value="SecD/SecF_arch_bac"/>
</dbReference>
<dbReference type="AlphaFoldDB" id="A0A1G2FU88"/>
<evidence type="ECO:0000256" key="2">
    <source>
        <dbReference type="ARBA" id="ARBA00022448"/>
    </source>
</evidence>
<feature type="transmembrane region" description="Helical" evidence="10">
    <location>
        <begin position="9"/>
        <end position="30"/>
    </location>
</feature>
<evidence type="ECO:0000259" key="11">
    <source>
        <dbReference type="PROSITE" id="PS50156"/>
    </source>
</evidence>
<keyword evidence="3 10" id="KW-1003">Cell membrane</keyword>
<feature type="transmembrane region" description="Helical" evidence="10">
    <location>
        <begin position="158"/>
        <end position="185"/>
    </location>
</feature>
<dbReference type="GO" id="GO:0015450">
    <property type="term" value="F:protein-transporting ATPase activity"/>
    <property type="evidence" value="ECO:0007669"/>
    <property type="project" value="InterPro"/>
</dbReference>
<name>A0A1G2FU88_9BACT</name>
<comment type="subunit">
    <text evidence="10">Forms a complex with SecD. Part of the essential Sec protein translocation apparatus which comprises SecA, SecYEG and auxiliary proteins SecDF. Other proteins may also be involved.</text>
</comment>
<dbReference type="GO" id="GO:0006605">
    <property type="term" value="P:protein targeting"/>
    <property type="evidence" value="ECO:0007669"/>
    <property type="project" value="UniProtKB-UniRule"/>
</dbReference>
<dbReference type="InterPro" id="IPR048634">
    <property type="entry name" value="SecD_SecF_C"/>
</dbReference>
<keyword evidence="5 10" id="KW-0812">Transmembrane</keyword>
<comment type="function">
    <text evidence="10">Part of the Sec protein translocase complex. Interacts with the SecYEG preprotein conducting channel. SecDF uses the proton motive force (PMF) to complete protein translocation after the ATP-dependent function of SecA.</text>
</comment>
<evidence type="ECO:0000256" key="3">
    <source>
        <dbReference type="ARBA" id="ARBA00022475"/>
    </source>
</evidence>
<dbReference type="GO" id="GO:0043952">
    <property type="term" value="P:protein transport by the Sec complex"/>
    <property type="evidence" value="ECO:0007669"/>
    <property type="project" value="UniProtKB-UniRule"/>
</dbReference>
<proteinExistence type="inferred from homology"/>
<dbReference type="PANTHER" id="PTHR30081">
    <property type="entry name" value="PROTEIN-EXPORT MEMBRANE PROTEIN SEC"/>
    <property type="match status" value="1"/>
</dbReference>
<keyword evidence="4" id="KW-0997">Cell inner membrane</keyword>
<feature type="domain" description="SSD" evidence="11">
    <location>
        <begin position="127"/>
        <end position="291"/>
    </location>
</feature>
<keyword evidence="2 10" id="KW-0813">Transport</keyword>